<sequence length="123" mass="12928">MTPRSPIGEVPRSCDGGLTRAFAFLGKRWNGVLLGTLAHGPAGFAELTRALPGISESVLSDRLGELARVGLVCRTVRQGPPLGVSYELTERGAAVLPALDALARWAHENLPAEESCSPEAPAK</sequence>
<reference evidence="5 6" key="1">
    <citation type="submission" date="2024-10" db="EMBL/GenBank/DDBJ databases">
        <title>The Natural Products Discovery Center: Release of the First 8490 Sequenced Strains for Exploring Actinobacteria Biosynthetic Diversity.</title>
        <authorList>
            <person name="Kalkreuter E."/>
            <person name="Kautsar S.A."/>
            <person name="Yang D."/>
            <person name="Bader C.D."/>
            <person name="Teijaro C.N."/>
            <person name="Fluegel L."/>
            <person name="Davis C.M."/>
            <person name="Simpson J.R."/>
            <person name="Lauterbach L."/>
            <person name="Steele A.D."/>
            <person name="Gui C."/>
            <person name="Meng S."/>
            <person name="Li G."/>
            <person name="Viehrig K."/>
            <person name="Ye F."/>
            <person name="Su P."/>
            <person name="Kiefer A.F."/>
            <person name="Nichols A."/>
            <person name="Cepeda A.J."/>
            <person name="Yan W."/>
            <person name="Fan B."/>
            <person name="Jiang Y."/>
            <person name="Adhikari A."/>
            <person name="Zheng C.-J."/>
            <person name="Schuster L."/>
            <person name="Cowan T.M."/>
            <person name="Smanski M.J."/>
            <person name="Chevrette M.G."/>
            <person name="De Carvalho L.P.S."/>
            <person name="Shen B."/>
        </authorList>
    </citation>
    <scope>NUCLEOTIDE SEQUENCE [LARGE SCALE GENOMIC DNA]</scope>
    <source>
        <strain evidence="5 6">NPDC021253</strain>
    </source>
</reference>
<evidence type="ECO:0000313" key="6">
    <source>
        <dbReference type="Proteomes" id="UP001611075"/>
    </source>
</evidence>
<evidence type="ECO:0000256" key="2">
    <source>
        <dbReference type="ARBA" id="ARBA00023125"/>
    </source>
</evidence>
<dbReference type="Pfam" id="PF01638">
    <property type="entry name" value="HxlR"/>
    <property type="match status" value="1"/>
</dbReference>
<dbReference type="PANTHER" id="PTHR33204">
    <property type="entry name" value="TRANSCRIPTIONAL REGULATOR, MARR FAMILY"/>
    <property type="match status" value="1"/>
</dbReference>
<feature type="domain" description="HTH hxlR-type" evidence="4">
    <location>
        <begin position="14"/>
        <end position="114"/>
    </location>
</feature>
<protein>
    <submittedName>
        <fullName evidence="5">Winged helix-turn-helix transcriptional regulator</fullName>
    </submittedName>
</protein>
<dbReference type="InterPro" id="IPR036390">
    <property type="entry name" value="WH_DNA-bd_sf"/>
</dbReference>
<dbReference type="SUPFAM" id="SSF46785">
    <property type="entry name" value="Winged helix' DNA-binding domain"/>
    <property type="match status" value="1"/>
</dbReference>
<dbReference type="EMBL" id="JBIRPU010000013">
    <property type="protein sequence ID" value="MFI0794725.1"/>
    <property type="molecule type" value="Genomic_DNA"/>
</dbReference>
<keyword evidence="3" id="KW-0804">Transcription</keyword>
<evidence type="ECO:0000313" key="5">
    <source>
        <dbReference type="EMBL" id="MFI0794725.1"/>
    </source>
</evidence>
<dbReference type="InterPro" id="IPR036388">
    <property type="entry name" value="WH-like_DNA-bd_sf"/>
</dbReference>
<comment type="caution">
    <text evidence="5">The sequence shown here is derived from an EMBL/GenBank/DDBJ whole genome shotgun (WGS) entry which is preliminary data.</text>
</comment>
<dbReference type="RefSeq" id="WP_396681304.1">
    <property type="nucleotide sequence ID" value="NZ_JBIRPU010000013.1"/>
</dbReference>
<dbReference type="Proteomes" id="UP001611075">
    <property type="component" value="Unassembled WGS sequence"/>
</dbReference>
<dbReference type="PANTHER" id="PTHR33204:SF37">
    <property type="entry name" value="HTH-TYPE TRANSCRIPTIONAL REGULATOR YODB"/>
    <property type="match status" value="1"/>
</dbReference>
<dbReference type="InterPro" id="IPR002577">
    <property type="entry name" value="HTH_HxlR"/>
</dbReference>
<keyword evidence="1" id="KW-0805">Transcription regulation</keyword>
<evidence type="ECO:0000256" key="1">
    <source>
        <dbReference type="ARBA" id="ARBA00023015"/>
    </source>
</evidence>
<gene>
    <name evidence="5" type="ORF">ACH4OY_18865</name>
</gene>
<dbReference type="PROSITE" id="PS51118">
    <property type="entry name" value="HTH_HXLR"/>
    <property type="match status" value="1"/>
</dbReference>
<evidence type="ECO:0000259" key="4">
    <source>
        <dbReference type="PROSITE" id="PS51118"/>
    </source>
</evidence>
<organism evidence="5 6">
    <name type="scientific">Micromonospora rubida</name>
    <dbReference type="NCBI Taxonomy" id="2697657"/>
    <lineage>
        <taxon>Bacteria</taxon>
        <taxon>Bacillati</taxon>
        <taxon>Actinomycetota</taxon>
        <taxon>Actinomycetes</taxon>
        <taxon>Micromonosporales</taxon>
        <taxon>Micromonosporaceae</taxon>
        <taxon>Micromonospora</taxon>
    </lineage>
</organism>
<name>A0ABW7SNI5_9ACTN</name>
<evidence type="ECO:0000256" key="3">
    <source>
        <dbReference type="ARBA" id="ARBA00023163"/>
    </source>
</evidence>
<keyword evidence="2" id="KW-0238">DNA-binding</keyword>
<keyword evidence="6" id="KW-1185">Reference proteome</keyword>
<dbReference type="Gene3D" id="1.10.10.10">
    <property type="entry name" value="Winged helix-like DNA-binding domain superfamily/Winged helix DNA-binding domain"/>
    <property type="match status" value="1"/>
</dbReference>
<proteinExistence type="predicted"/>
<accession>A0ABW7SNI5</accession>